<comment type="caution">
    <text evidence="3">The sequence shown here is derived from an EMBL/GenBank/DDBJ whole genome shotgun (WGS) entry which is preliminary data.</text>
</comment>
<dbReference type="NCBIfam" id="NF010200">
    <property type="entry name" value="PRK13674.1-1"/>
    <property type="match status" value="1"/>
</dbReference>
<dbReference type="PANTHER" id="PTHR36445">
    <property type="entry name" value="GTP CYCLOHYDROLASE MPTA"/>
    <property type="match status" value="1"/>
</dbReference>
<gene>
    <name evidence="2" type="primary">folE2</name>
    <name evidence="3" type="ORF">LZ11_01211</name>
</gene>
<keyword evidence="1 2" id="KW-0378">Hydrolase</keyword>
<comment type="function">
    <text evidence="2">Converts GTP to 7,8-dihydroneopterin triphosphate.</text>
</comment>
<dbReference type="HAMAP" id="MF_01527_B">
    <property type="entry name" value="GTP_cyclohydrol_B"/>
    <property type="match status" value="1"/>
</dbReference>
<dbReference type="UniPathway" id="UPA00848">
    <property type="reaction ID" value="UER00151"/>
</dbReference>
<comment type="pathway">
    <text evidence="2">Cofactor biosynthesis; 7,8-dihydroneopterin triphosphate biosynthesis; 7,8-dihydroneopterin triphosphate from GTP: step 1/1.</text>
</comment>
<dbReference type="Pfam" id="PF02649">
    <property type="entry name" value="GCHY-1"/>
    <property type="match status" value="1"/>
</dbReference>
<proteinExistence type="inferred from homology"/>
<evidence type="ECO:0000256" key="2">
    <source>
        <dbReference type="HAMAP-Rule" id="MF_01527"/>
    </source>
</evidence>
<dbReference type="GO" id="GO:0046654">
    <property type="term" value="P:tetrahydrofolate biosynthetic process"/>
    <property type="evidence" value="ECO:0007669"/>
    <property type="project" value="UniProtKB-UniRule"/>
</dbReference>
<sequence>MKVLKDVQSERDERRVPLKKVGVKNIEWPLKVLDKSKGYQHTVARVSLSVDLKHYMRGTHMSRFVEVLNDLEMLSPKALEDILAKIKEKLQAESSHLEMSFPYFIWKDSPVSGLASPLKIEAIIRAEKSAESAITMGVSVPVHTLCPCSREISESGAHNQRAVVEIYVRSRKMIWFENLVEIAEKNASCPIYTLLKRPDEKFVTERAYQNAKFVEDVTRDVALELERDDRIEWYRVEVTSFESIHNHDAFACVEKGWLEDAD</sequence>
<accession>A0A5S5ATU0</accession>
<dbReference type="InterPro" id="IPR003801">
    <property type="entry name" value="GTP_cyclohydrolase_FolE2/MptA"/>
</dbReference>
<dbReference type="AlphaFoldDB" id="A0A5S5ATU0"/>
<dbReference type="PANTHER" id="PTHR36445:SF1">
    <property type="entry name" value="GTP CYCLOHYDROLASE MPTA"/>
    <property type="match status" value="1"/>
</dbReference>
<evidence type="ECO:0000313" key="3">
    <source>
        <dbReference type="EMBL" id="TYP55496.1"/>
    </source>
</evidence>
<feature type="site" description="May be catalytically important" evidence="2">
    <location>
        <position position="146"/>
    </location>
</feature>
<dbReference type="EC" id="3.5.4.16" evidence="2"/>
<reference evidence="3 4" key="1">
    <citation type="submission" date="2019-07" db="EMBL/GenBank/DDBJ databases">
        <title>Genomic Encyclopedia of Type Strains, Phase I: the one thousand microbial genomes (KMG-I) project.</title>
        <authorList>
            <person name="Kyrpides N."/>
        </authorList>
    </citation>
    <scope>NUCLEOTIDE SEQUENCE [LARGE SCALE GENOMIC DNA]</scope>
    <source>
        <strain evidence="3 4">DSM 16647</strain>
    </source>
</reference>
<dbReference type="InterPro" id="IPR022838">
    <property type="entry name" value="GTP_cyclohydrolase_FolE2"/>
</dbReference>
<evidence type="ECO:0000256" key="1">
    <source>
        <dbReference type="ARBA" id="ARBA00022801"/>
    </source>
</evidence>
<dbReference type="GO" id="GO:0003934">
    <property type="term" value="F:GTP cyclohydrolase I activity"/>
    <property type="evidence" value="ECO:0007669"/>
    <property type="project" value="UniProtKB-UniRule"/>
</dbReference>
<protein>
    <recommendedName>
        <fullName evidence="2">GTP cyclohydrolase FolE2</fullName>
        <ecNumber evidence="2">3.5.4.16</ecNumber>
    </recommendedName>
</protein>
<evidence type="ECO:0000313" key="4">
    <source>
        <dbReference type="Proteomes" id="UP000322294"/>
    </source>
</evidence>
<dbReference type="Gene3D" id="3.10.270.10">
    <property type="entry name" value="Urate Oxidase"/>
    <property type="match status" value="1"/>
</dbReference>
<dbReference type="EMBL" id="VNHO01000010">
    <property type="protein sequence ID" value="TYP55496.1"/>
    <property type="molecule type" value="Genomic_DNA"/>
</dbReference>
<keyword evidence="4" id="KW-1185">Reference proteome</keyword>
<comment type="catalytic activity">
    <reaction evidence="2">
        <text>GTP + H2O = 7,8-dihydroneopterin 3'-triphosphate + formate + H(+)</text>
        <dbReference type="Rhea" id="RHEA:17473"/>
        <dbReference type="ChEBI" id="CHEBI:15377"/>
        <dbReference type="ChEBI" id="CHEBI:15378"/>
        <dbReference type="ChEBI" id="CHEBI:15740"/>
        <dbReference type="ChEBI" id="CHEBI:37565"/>
        <dbReference type="ChEBI" id="CHEBI:58462"/>
        <dbReference type="EC" id="3.5.4.16"/>
    </reaction>
</comment>
<name>A0A5S5ATU0_9FIRM</name>
<dbReference type="Proteomes" id="UP000322294">
    <property type="component" value="Unassembled WGS sequence"/>
</dbReference>
<organism evidence="3 4">
    <name type="scientific">Thermosediminibacter litoriperuensis</name>
    <dbReference type="NCBI Taxonomy" id="291989"/>
    <lineage>
        <taxon>Bacteria</taxon>
        <taxon>Bacillati</taxon>
        <taxon>Bacillota</taxon>
        <taxon>Clostridia</taxon>
        <taxon>Thermosediminibacterales</taxon>
        <taxon>Thermosediminibacteraceae</taxon>
        <taxon>Thermosediminibacter</taxon>
    </lineage>
</organism>
<comment type="similarity">
    <text evidence="2">Belongs to the GTP cyclohydrolase IV family.</text>
</comment>